<dbReference type="PANTHER" id="PTHR12947:SF13">
    <property type="entry name" value="FI19924P1"/>
    <property type="match status" value="1"/>
</dbReference>
<dbReference type="AlphaFoldDB" id="A0A6A4L8L2"/>
<dbReference type="GO" id="GO:0005768">
    <property type="term" value="C:endosome"/>
    <property type="evidence" value="ECO:0007669"/>
    <property type="project" value="TreeGrafter"/>
</dbReference>
<keyword evidence="2" id="KW-1185">Reference proteome</keyword>
<evidence type="ECO:0000313" key="2">
    <source>
        <dbReference type="Proteomes" id="UP000428333"/>
    </source>
</evidence>
<dbReference type="OrthoDB" id="3640at2759"/>
<protein>
    <recommendedName>
        <fullName evidence="3">JAB1/MPN/MOV34 metalloenzyme domain-containing protein</fullName>
    </recommendedName>
</protein>
<accession>A0A6A4L8L2</accession>
<proteinExistence type="predicted"/>
<evidence type="ECO:0008006" key="3">
    <source>
        <dbReference type="Google" id="ProtNLM"/>
    </source>
</evidence>
<dbReference type="Gene3D" id="3.40.140.10">
    <property type="entry name" value="Cytidine Deaminase, domain 2"/>
    <property type="match status" value="2"/>
</dbReference>
<gene>
    <name evidence="1" type="ORF">C3L33_13487</name>
</gene>
<sequence length="171" mass="18664">MAASYFLQIGVHTVTQSSPSPTISCVYNAPHIAEVSRITSADSVHGHSSSSSDGSTASRVLKDVHISARLMDDFLALARDNTDKDLETCGVLGAFLVMVPEAIAIVMAPTDTTRSYGIFRLSDPDGMNILKECQEMGYHPHREPTDGSPIYEHCSHVYVNPNIRLEICDLR</sequence>
<feature type="non-terminal residue" evidence="1">
    <location>
        <position position="1"/>
    </location>
</feature>
<dbReference type="Proteomes" id="UP000428333">
    <property type="component" value="Linkage Group LG08"/>
</dbReference>
<dbReference type="EMBL" id="QEFC01002101">
    <property type="protein sequence ID" value="KAE9454610.1"/>
    <property type="molecule type" value="Genomic_DNA"/>
</dbReference>
<reference evidence="1 2" key="1">
    <citation type="journal article" date="2019" name="Genome Biol. Evol.">
        <title>The Rhododendron genome and chromosomal organization provide insight into shared whole-genome duplications across the heath family (Ericaceae).</title>
        <authorList>
            <person name="Soza V.L."/>
            <person name="Lindsley D."/>
            <person name="Waalkes A."/>
            <person name="Ramage E."/>
            <person name="Patwardhan R.P."/>
            <person name="Burton J.N."/>
            <person name="Adey A."/>
            <person name="Kumar A."/>
            <person name="Qiu R."/>
            <person name="Shendure J."/>
            <person name="Hall B."/>
        </authorList>
    </citation>
    <scope>NUCLEOTIDE SEQUENCE [LARGE SCALE GENOMIC DNA]</scope>
    <source>
        <strain evidence="1">RSF 1966-606</strain>
    </source>
</reference>
<organism evidence="1 2">
    <name type="scientific">Rhododendron williamsianum</name>
    <dbReference type="NCBI Taxonomy" id="262921"/>
    <lineage>
        <taxon>Eukaryota</taxon>
        <taxon>Viridiplantae</taxon>
        <taxon>Streptophyta</taxon>
        <taxon>Embryophyta</taxon>
        <taxon>Tracheophyta</taxon>
        <taxon>Spermatophyta</taxon>
        <taxon>Magnoliopsida</taxon>
        <taxon>eudicotyledons</taxon>
        <taxon>Gunneridae</taxon>
        <taxon>Pentapetalae</taxon>
        <taxon>asterids</taxon>
        <taxon>Ericales</taxon>
        <taxon>Ericaceae</taxon>
        <taxon>Ericoideae</taxon>
        <taxon>Rhodoreae</taxon>
        <taxon>Rhododendron</taxon>
    </lineage>
</organism>
<dbReference type="GO" id="GO:0070536">
    <property type="term" value="P:protein K63-linked deubiquitination"/>
    <property type="evidence" value="ECO:0007669"/>
    <property type="project" value="TreeGrafter"/>
</dbReference>
<dbReference type="PANTHER" id="PTHR12947">
    <property type="entry name" value="AMSH-LIKE PROTEASE"/>
    <property type="match status" value="1"/>
</dbReference>
<dbReference type="GO" id="GO:0016020">
    <property type="term" value="C:membrane"/>
    <property type="evidence" value="ECO:0007669"/>
    <property type="project" value="TreeGrafter"/>
</dbReference>
<comment type="caution">
    <text evidence="1">The sequence shown here is derived from an EMBL/GenBank/DDBJ whole genome shotgun (WGS) entry which is preliminary data.</text>
</comment>
<evidence type="ECO:0000313" key="1">
    <source>
        <dbReference type="EMBL" id="KAE9454610.1"/>
    </source>
</evidence>
<name>A0A6A4L8L2_9ERIC</name>